<evidence type="ECO:0000256" key="1">
    <source>
        <dbReference type="PROSITE-ProRule" id="PRU00047"/>
    </source>
</evidence>
<comment type="caution">
    <text evidence="4">The sequence shown here is derived from an EMBL/GenBank/DDBJ whole genome shotgun (WGS) entry which is preliminary data.</text>
</comment>
<proteinExistence type="predicted"/>
<dbReference type="Pfam" id="PF00098">
    <property type="entry name" value="zf-CCHC"/>
    <property type="match status" value="1"/>
</dbReference>
<feature type="compositionally biased region" description="Basic and acidic residues" evidence="2">
    <location>
        <begin position="252"/>
        <end position="261"/>
    </location>
</feature>
<evidence type="ECO:0000313" key="4">
    <source>
        <dbReference type="EMBL" id="CAG9573713.1"/>
    </source>
</evidence>
<dbReference type="GO" id="GO:0008270">
    <property type="term" value="F:zinc ion binding"/>
    <property type="evidence" value="ECO:0007669"/>
    <property type="project" value="UniProtKB-KW"/>
</dbReference>
<organism evidence="4 5">
    <name type="scientific">Danaus chrysippus</name>
    <name type="common">African queen</name>
    <dbReference type="NCBI Taxonomy" id="151541"/>
    <lineage>
        <taxon>Eukaryota</taxon>
        <taxon>Metazoa</taxon>
        <taxon>Ecdysozoa</taxon>
        <taxon>Arthropoda</taxon>
        <taxon>Hexapoda</taxon>
        <taxon>Insecta</taxon>
        <taxon>Pterygota</taxon>
        <taxon>Neoptera</taxon>
        <taxon>Endopterygota</taxon>
        <taxon>Lepidoptera</taxon>
        <taxon>Glossata</taxon>
        <taxon>Ditrysia</taxon>
        <taxon>Papilionoidea</taxon>
        <taxon>Nymphalidae</taxon>
        <taxon>Danainae</taxon>
        <taxon>Danaini</taxon>
        <taxon>Danaina</taxon>
        <taxon>Danaus</taxon>
        <taxon>Anosia</taxon>
    </lineage>
</organism>
<keyword evidence="1" id="KW-0479">Metal-binding</keyword>
<dbReference type="SMART" id="SM00343">
    <property type="entry name" value="ZnF_C2HC"/>
    <property type="match status" value="1"/>
</dbReference>
<evidence type="ECO:0000259" key="3">
    <source>
        <dbReference type="PROSITE" id="PS50158"/>
    </source>
</evidence>
<feature type="domain" description="CCHC-type" evidence="3">
    <location>
        <begin position="14"/>
        <end position="27"/>
    </location>
</feature>
<dbReference type="OrthoDB" id="7554612at2759"/>
<accession>A0A8J2QXW6</accession>
<dbReference type="InterPro" id="IPR001878">
    <property type="entry name" value="Znf_CCHC"/>
</dbReference>
<dbReference type="InterPro" id="IPR036875">
    <property type="entry name" value="Znf_CCHC_sf"/>
</dbReference>
<evidence type="ECO:0000256" key="2">
    <source>
        <dbReference type="SAM" id="MobiDB-lite"/>
    </source>
</evidence>
<dbReference type="SUPFAM" id="SSF57756">
    <property type="entry name" value="Retrovirus zinc finger-like domains"/>
    <property type="match status" value="1"/>
</dbReference>
<reference evidence="4" key="1">
    <citation type="submission" date="2021-09" db="EMBL/GenBank/DDBJ databases">
        <authorList>
            <person name="Martin H S."/>
        </authorList>
    </citation>
    <scope>NUCLEOTIDE SEQUENCE</scope>
</reference>
<keyword evidence="1" id="KW-0862">Zinc</keyword>
<evidence type="ECO:0000313" key="5">
    <source>
        <dbReference type="Proteomes" id="UP000789524"/>
    </source>
</evidence>
<dbReference type="GO" id="GO:0003676">
    <property type="term" value="F:nucleic acid binding"/>
    <property type="evidence" value="ECO:0007669"/>
    <property type="project" value="InterPro"/>
</dbReference>
<gene>
    <name evidence="4" type="ORF">DCHRY22_LOCUS10584</name>
</gene>
<dbReference type="Gene3D" id="4.10.60.10">
    <property type="entry name" value="Zinc finger, CCHC-type"/>
    <property type="match status" value="1"/>
</dbReference>
<feature type="region of interest" description="Disordered" evidence="2">
    <location>
        <begin position="238"/>
        <end position="261"/>
    </location>
</feature>
<sequence length="297" mass="34478">MMQRRVPPQRTAICYRCGQPGHIVPTCSTKSGKTVEQPDPTERRVDICTVSPASGDHYNLVAVTFIISMTIQGTSSEEKCLNPIDPVCHKQALFLRSSNDPRPREIEFKQVLRSKGGKRSRRKKAKRNKENEEYVKIHEGFKDKTFIPFIILNTDAQILNDILNQEIENENQPGKRRQRRRQRPLVAIMIIPTSMQSTFSKEICQYPKDPACRNRQALFLRVLDEPFKEDTEYIQALRSSRNRHGRQRKRNSRDDIDLNENRPHKKKRLFMPLLIIQMMTSGMDLVSSIVDKVNTYG</sequence>
<keyword evidence="5" id="KW-1185">Reference proteome</keyword>
<keyword evidence="1" id="KW-0863">Zinc-finger</keyword>
<dbReference type="EMBL" id="CAKASE010000070">
    <property type="protein sequence ID" value="CAG9573713.1"/>
    <property type="molecule type" value="Genomic_DNA"/>
</dbReference>
<dbReference type="Proteomes" id="UP000789524">
    <property type="component" value="Unassembled WGS sequence"/>
</dbReference>
<dbReference type="AlphaFoldDB" id="A0A8J2QXW6"/>
<name>A0A8J2QXW6_9NEOP</name>
<protein>
    <submittedName>
        <fullName evidence="4">(African queen) hypothetical protein</fullName>
    </submittedName>
</protein>
<dbReference type="PROSITE" id="PS50158">
    <property type="entry name" value="ZF_CCHC"/>
    <property type="match status" value="1"/>
</dbReference>
<feature type="compositionally biased region" description="Basic residues" evidence="2">
    <location>
        <begin position="240"/>
        <end position="251"/>
    </location>
</feature>